<feature type="transmembrane region" description="Helical" evidence="1">
    <location>
        <begin position="86"/>
        <end position="104"/>
    </location>
</feature>
<keyword evidence="1" id="KW-0812">Transmembrane</keyword>
<dbReference type="EMBL" id="HBUF01329629">
    <property type="protein sequence ID" value="CAG6696644.1"/>
    <property type="molecule type" value="Transcribed_RNA"/>
</dbReference>
<sequence>MSSYFPSFLLLDFIRSRYSLVTLSSASLLRLLLLLLSLGGALISSLPTDGDLDLLVMVLLPLRMLTSRVSIFIAPLPCSLFLESKASFDVFGSSFFLFLLLLRLRFGFVTQSVAFGFF</sequence>
<dbReference type="EMBL" id="HBUF01329633">
    <property type="protein sequence ID" value="CAG6696704.1"/>
    <property type="molecule type" value="Transcribed_RNA"/>
</dbReference>
<feature type="transmembrane region" description="Helical" evidence="1">
    <location>
        <begin position="20"/>
        <end position="42"/>
    </location>
</feature>
<keyword evidence="1" id="KW-1133">Transmembrane helix</keyword>
<proteinExistence type="predicted"/>
<accession>A0A8D8U1F0</accession>
<protein>
    <submittedName>
        <fullName evidence="2">Uncharacterized protein</fullName>
    </submittedName>
</protein>
<keyword evidence="1" id="KW-0472">Membrane</keyword>
<name>A0A8D8U1F0_9HEMI</name>
<evidence type="ECO:0000313" key="2">
    <source>
        <dbReference type="EMBL" id="CAG6696704.1"/>
    </source>
</evidence>
<dbReference type="EMBL" id="HBUF01329630">
    <property type="protein sequence ID" value="CAG6696663.1"/>
    <property type="molecule type" value="Transcribed_RNA"/>
</dbReference>
<evidence type="ECO:0000256" key="1">
    <source>
        <dbReference type="SAM" id="Phobius"/>
    </source>
</evidence>
<dbReference type="EMBL" id="HBUF01329632">
    <property type="protein sequence ID" value="CAG6696686.1"/>
    <property type="molecule type" value="Transcribed_RNA"/>
</dbReference>
<reference evidence="2" key="1">
    <citation type="submission" date="2021-05" db="EMBL/GenBank/DDBJ databases">
        <authorList>
            <person name="Alioto T."/>
            <person name="Alioto T."/>
            <person name="Gomez Garrido J."/>
        </authorList>
    </citation>
    <scope>NUCLEOTIDE SEQUENCE</scope>
</reference>
<organism evidence="2">
    <name type="scientific">Cacopsylla melanoneura</name>
    <dbReference type="NCBI Taxonomy" id="428564"/>
    <lineage>
        <taxon>Eukaryota</taxon>
        <taxon>Metazoa</taxon>
        <taxon>Ecdysozoa</taxon>
        <taxon>Arthropoda</taxon>
        <taxon>Hexapoda</taxon>
        <taxon>Insecta</taxon>
        <taxon>Pterygota</taxon>
        <taxon>Neoptera</taxon>
        <taxon>Paraneoptera</taxon>
        <taxon>Hemiptera</taxon>
        <taxon>Sternorrhyncha</taxon>
        <taxon>Psylloidea</taxon>
        <taxon>Psyllidae</taxon>
        <taxon>Psyllinae</taxon>
        <taxon>Cacopsylla</taxon>
    </lineage>
</organism>
<dbReference type="AlphaFoldDB" id="A0A8D8U1F0"/>